<dbReference type="Gene3D" id="1.10.3680.10">
    <property type="entry name" value="TerB-like"/>
    <property type="match status" value="1"/>
</dbReference>
<organism evidence="2 3">
    <name type="scientific">Deinococcus soli</name>
    <name type="common">ex Cha et al. 2016</name>
    <dbReference type="NCBI Taxonomy" id="1309411"/>
    <lineage>
        <taxon>Bacteria</taxon>
        <taxon>Thermotogati</taxon>
        <taxon>Deinococcota</taxon>
        <taxon>Deinococci</taxon>
        <taxon>Deinococcales</taxon>
        <taxon>Deinococcaceae</taxon>
        <taxon>Deinococcus</taxon>
    </lineage>
</organism>
<accession>A0AAE4BN06</accession>
<proteinExistence type="predicted"/>
<protein>
    <submittedName>
        <fullName evidence="2">Tellurite resistance protein TerB</fullName>
    </submittedName>
</protein>
<gene>
    <name evidence="2" type="ORF">J2Y00_001789</name>
</gene>
<dbReference type="CDD" id="cd07176">
    <property type="entry name" value="terB"/>
    <property type="match status" value="1"/>
</dbReference>
<dbReference type="RefSeq" id="WP_309854478.1">
    <property type="nucleotide sequence ID" value="NZ_JAVDQJ010000005.1"/>
</dbReference>
<dbReference type="InterPro" id="IPR007791">
    <property type="entry name" value="DjlA_N"/>
</dbReference>
<dbReference type="InterPro" id="IPR029024">
    <property type="entry name" value="TerB-like"/>
</dbReference>
<dbReference type="Pfam" id="PF05099">
    <property type="entry name" value="TerB"/>
    <property type="match status" value="1"/>
</dbReference>
<feature type="domain" description="Co-chaperone DjlA N-terminal" evidence="1">
    <location>
        <begin position="32"/>
        <end position="149"/>
    </location>
</feature>
<dbReference type="AlphaFoldDB" id="A0AAE4BN06"/>
<dbReference type="Proteomes" id="UP001185331">
    <property type="component" value="Unassembled WGS sequence"/>
</dbReference>
<evidence type="ECO:0000313" key="2">
    <source>
        <dbReference type="EMBL" id="MDR6218226.1"/>
    </source>
</evidence>
<evidence type="ECO:0000313" key="3">
    <source>
        <dbReference type="Proteomes" id="UP001185331"/>
    </source>
</evidence>
<reference evidence="2" key="1">
    <citation type="submission" date="2023-07" db="EMBL/GenBank/DDBJ databases">
        <title>Sorghum-associated microbial communities from plants grown in Nebraska, USA.</title>
        <authorList>
            <person name="Schachtman D."/>
        </authorList>
    </citation>
    <scope>NUCLEOTIDE SEQUENCE</scope>
    <source>
        <strain evidence="2">BE330</strain>
    </source>
</reference>
<sequence>MSFLNRLKQGAQSLTSTLSTEITKFNNADFANATMAMCALITAADQHVSPEERARVAQFIGSNDLLRSFNVADLQGKYNGWLNKLQADYDFGRIEALQAIGKLRSKPDQARAMLQVGIVIGKADGAFDPQEMTQVRAAAQAVNLDPTEFGV</sequence>
<dbReference type="EMBL" id="JAVDQK010000004">
    <property type="protein sequence ID" value="MDR6218226.1"/>
    <property type="molecule type" value="Genomic_DNA"/>
</dbReference>
<name>A0AAE4BN06_9DEIO</name>
<dbReference type="SUPFAM" id="SSF158682">
    <property type="entry name" value="TerB-like"/>
    <property type="match status" value="1"/>
</dbReference>
<comment type="caution">
    <text evidence="2">The sequence shown here is derived from an EMBL/GenBank/DDBJ whole genome shotgun (WGS) entry which is preliminary data.</text>
</comment>
<evidence type="ECO:0000259" key="1">
    <source>
        <dbReference type="Pfam" id="PF05099"/>
    </source>
</evidence>